<feature type="transmembrane region" description="Helical" evidence="7">
    <location>
        <begin position="50"/>
        <end position="71"/>
    </location>
</feature>
<gene>
    <name evidence="8" type="ORF">H5P27_07760</name>
</gene>
<dbReference type="AlphaFoldDB" id="A0A7X1B5D9"/>
<dbReference type="InterPro" id="IPR032808">
    <property type="entry name" value="DoxX"/>
</dbReference>
<evidence type="ECO:0000313" key="9">
    <source>
        <dbReference type="Proteomes" id="UP000526501"/>
    </source>
</evidence>
<dbReference type="InterPro" id="IPR051907">
    <property type="entry name" value="DoxX-like_oxidoreductase"/>
</dbReference>
<evidence type="ECO:0000313" key="8">
    <source>
        <dbReference type="EMBL" id="MBC2605937.1"/>
    </source>
</evidence>
<keyword evidence="4 7" id="KW-0812">Transmembrane</keyword>
<organism evidence="8 9">
    <name type="scientific">Pelagicoccus albus</name>
    <dbReference type="NCBI Taxonomy" id="415222"/>
    <lineage>
        <taxon>Bacteria</taxon>
        <taxon>Pseudomonadati</taxon>
        <taxon>Verrucomicrobiota</taxon>
        <taxon>Opitutia</taxon>
        <taxon>Puniceicoccales</taxon>
        <taxon>Pelagicoccaceae</taxon>
        <taxon>Pelagicoccus</taxon>
    </lineage>
</organism>
<keyword evidence="9" id="KW-1185">Reference proteome</keyword>
<comment type="subcellular location">
    <subcellularLocation>
        <location evidence="1">Cell membrane</location>
        <topology evidence="1">Multi-pass membrane protein</topology>
    </subcellularLocation>
</comment>
<comment type="caution">
    <text evidence="8">The sequence shown here is derived from an EMBL/GenBank/DDBJ whole genome shotgun (WGS) entry which is preliminary data.</text>
</comment>
<dbReference type="GO" id="GO:0005886">
    <property type="term" value="C:plasma membrane"/>
    <property type="evidence" value="ECO:0007669"/>
    <property type="project" value="UniProtKB-SubCell"/>
</dbReference>
<evidence type="ECO:0000256" key="3">
    <source>
        <dbReference type="ARBA" id="ARBA00022475"/>
    </source>
</evidence>
<protein>
    <submittedName>
        <fullName evidence="8">DoxX family protein</fullName>
    </submittedName>
</protein>
<dbReference type="EMBL" id="JACHVC010000007">
    <property type="protein sequence ID" value="MBC2605937.1"/>
    <property type="molecule type" value="Genomic_DNA"/>
</dbReference>
<keyword evidence="6 7" id="KW-0472">Membrane</keyword>
<keyword evidence="3" id="KW-1003">Cell membrane</keyword>
<feature type="transmembrane region" description="Helical" evidence="7">
    <location>
        <begin position="108"/>
        <end position="126"/>
    </location>
</feature>
<evidence type="ECO:0000256" key="4">
    <source>
        <dbReference type="ARBA" id="ARBA00022692"/>
    </source>
</evidence>
<dbReference type="PANTHER" id="PTHR33452:SF1">
    <property type="entry name" value="INNER MEMBRANE PROTEIN YPHA-RELATED"/>
    <property type="match status" value="1"/>
</dbReference>
<sequence>MIYKMNTSKDIALLVLRITFGGLMLVNHGWGKLMSLISGGPIEFLDPIGLGPAVSLSLAVLAEVVCSALVVLGFYTRVAMIPLIATMAVAVFSVHWSDPFKDKESALIYLGAFVAIALLGAGRFAIDGLRASKKIVINAGDK</sequence>
<proteinExistence type="inferred from homology"/>
<evidence type="ECO:0000256" key="7">
    <source>
        <dbReference type="SAM" id="Phobius"/>
    </source>
</evidence>
<feature type="transmembrane region" description="Helical" evidence="7">
    <location>
        <begin position="12"/>
        <end position="30"/>
    </location>
</feature>
<evidence type="ECO:0000256" key="6">
    <source>
        <dbReference type="ARBA" id="ARBA00023136"/>
    </source>
</evidence>
<evidence type="ECO:0000256" key="2">
    <source>
        <dbReference type="ARBA" id="ARBA00006679"/>
    </source>
</evidence>
<reference evidence="8 9" key="1">
    <citation type="submission" date="2020-07" db="EMBL/GenBank/DDBJ databases">
        <authorList>
            <person name="Feng X."/>
        </authorList>
    </citation>
    <scope>NUCLEOTIDE SEQUENCE [LARGE SCALE GENOMIC DNA]</scope>
    <source>
        <strain evidence="8 9">JCM23202</strain>
    </source>
</reference>
<evidence type="ECO:0000256" key="1">
    <source>
        <dbReference type="ARBA" id="ARBA00004651"/>
    </source>
</evidence>
<dbReference type="Pfam" id="PF07681">
    <property type="entry name" value="DoxX"/>
    <property type="match status" value="1"/>
</dbReference>
<dbReference type="Proteomes" id="UP000526501">
    <property type="component" value="Unassembled WGS sequence"/>
</dbReference>
<keyword evidence="5 7" id="KW-1133">Transmembrane helix</keyword>
<feature type="transmembrane region" description="Helical" evidence="7">
    <location>
        <begin position="78"/>
        <end position="96"/>
    </location>
</feature>
<evidence type="ECO:0000256" key="5">
    <source>
        <dbReference type="ARBA" id="ARBA00022989"/>
    </source>
</evidence>
<name>A0A7X1B5D9_9BACT</name>
<comment type="similarity">
    <text evidence="2">Belongs to the DoxX family.</text>
</comment>
<accession>A0A7X1B5D9</accession>
<dbReference type="PANTHER" id="PTHR33452">
    <property type="entry name" value="OXIDOREDUCTASE CATD-RELATED"/>
    <property type="match status" value="1"/>
</dbReference>